<dbReference type="GO" id="GO:0005737">
    <property type="term" value="C:cytoplasm"/>
    <property type="evidence" value="ECO:0007669"/>
    <property type="project" value="UniProtKB-SubCell"/>
</dbReference>
<dbReference type="InterPro" id="IPR012337">
    <property type="entry name" value="RNaseH-like_sf"/>
</dbReference>
<dbReference type="SUPFAM" id="SSF88723">
    <property type="entry name" value="PIN domain-like"/>
    <property type="match status" value="1"/>
</dbReference>
<evidence type="ECO:0000256" key="9">
    <source>
        <dbReference type="PROSITE-ProRule" id="PRU01319"/>
    </source>
</evidence>
<dbReference type="PANTHER" id="PTHR10954">
    <property type="entry name" value="RIBONUCLEASE H2 SUBUNIT A"/>
    <property type="match status" value="1"/>
</dbReference>
<evidence type="ECO:0000256" key="6">
    <source>
        <dbReference type="ARBA" id="ARBA00022723"/>
    </source>
</evidence>
<dbReference type="InterPro" id="IPR001352">
    <property type="entry name" value="RNase_HII/HIII"/>
</dbReference>
<evidence type="ECO:0000256" key="7">
    <source>
        <dbReference type="ARBA" id="ARBA00022759"/>
    </source>
</evidence>
<dbReference type="RefSeq" id="WP_205100359.1">
    <property type="nucleotide sequence ID" value="NZ_CAJNAQ010000005.1"/>
</dbReference>
<evidence type="ECO:0000256" key="4">
    <source>
        <dbReference type="ARBA" id="ARBA00022490"/>
    </source>
</evidence>
<feature type="binding site" evidence="9">
    <location>
        <position position="95"/>
    </location>
    <ligand>
        <name>a divalent metal cation</name>
        <dbReference type="ChEBI" id="CHEBI:60240"/>
    </ligand>
</feature>
<proteinExistence type="inferred from homology"/>
<comment type="caution">
    <text evidence="12">The sequence shown here is derived from an EMBL/GenBank/DDBJ whole genome shotgun (WGS) entry which is preliminary data.</text>
</comment>
<name>A0A812F601_9ARCH</name>
<sequence>MRLISNRRWNVTDIEKRNKIKNWLLSNGGEEVQVTAPSEEWRIKFSDATVTQYTKGTLFITDSNDESVLKAHNFITKTVGSNFIPSQKKYLIGFDEAGKGEVFGHTILVGVIVPSQFYNEIERDVGVANTKVKHQADYWDEIFNKIDYYANKGLEFLVQSIPPWQVDKYNINKLLDVTYQRMLSLLIRNVSLPDTRIVIDDYGIGFNLDTYLKSLERQGTEIIRTSKADDTYLESRVASLIAKREQQRVIGSIKSDSGFQINGISIGSGNAGDRNTLAWLKAWKASGQPWPWFVKRSFKTIVELDGRAAQQKMHPPINENLLSKEFRQKFESGELNIGSLSVNCPCGASSKAIKLIPLNSQTTPTCVSCKKEIPDIAMTLQYFCGRIIPDTNVIARGFITKDLEGKRFFENFTFLLHPTVRYECDKHSGTKKELEKIGHFAAIGRIRLEEIKSKINSKDLDSVERDDSILKSALENNSIVLTADNGMKGAAQSKGLFVMEI</sequence>
<keyword evidence="6 9" id="KW-0479">Metal-binding</keyword>
<evidence type="ECO:0000256" key="10">
    <source>
        <dbReference type="RuleBase" id="RU003515"/>
    </source>
</evidence>
<dbReference type="InterPro" id="IPR023160">
    <property type="entry name" value="RNase_HII_hlx-loop-hlx_cap_dom"/>
</dbReference>
<dbReference type="GO" id="GO:0046872">
    <property type="term" value="F:metal ion binding"/>
    <property type="evidence" value="ECO:0007669"/>
    <property type="project" value="UniProtKB-KW"/>
</dbReference>
<comment type="function">
    <text evidence="2 10">Endonuclease that specifically degrades the RNA of RNA-DNA hybrids.</text>
</comment>
<dbReference type="Gene3D" id="3.40.50.1010">
    <property type="entry name" value="5'-nuclease"/>
    <property type="match status" value="1"/>
</dbReference>
<dbReference type="InterPro" id="IPR029060">
    <property type="entry name" value="PIN-like_dom_sf"/>
</dbReference>
<dbReference type="Gene3D" id="3.30.420.10">
    <property type="entry name" value="Ribonuclease H-like superfamily/Ribonuclease H"/>
    <property type="match status" value="1"/>
</dbReference>
<dbReference type="GO" id="GO:0032299">
    <property type="term" value="C:ribonuclease H2 complex"/>
    <property type="evidence" value="ECO:0007669"/>
    <property type="project" value="TreeGrafter"/>
</dbReference>
<evidence type="ECO:0000256" key="8">
    <source>
        <dbReference type="ARBA" id="ARBA00022801"/>
    </source>
</evidence>
<evidence type="ECO:0000313" key="12">
    <source>
        <dbReference type="EMBL" id="CAE6500797.1"/>
    </source>
</evidence>
<organism evidence="12 13">
    <name type="scientific">Candidatus Nitrosotenuis uzonensis</name>
    <dbReference type="NCBI Taxonomy" id="1407055"/>
    <lineage>
        <taxon>Archaea</taxon>
        <taxon>Nitrososphaerota</taxon>
        <taxon>Candidatus Nitrosotenuis</taxon>
    </lineage>
</organism>
<dbReference type="InterPro" id="IPR024567">
    <property type="entry name" value="RNase_HII/HIII_dom"/>
</dbReference>
<comment type="cofactor">
    <cofactor evidence="9">
        <name>Mn(2+)</name>
        <dbReference type="ChEBI" id="CHEBI:29035"/>
    </cofactor>
    <cofactor evidence="9">
        <name>Mg(2+)</name>
        <dbReference type="ChEBI" id="CHEBI:18420"/>
    </cofactor>
    <text evidence="9">Manganese or magnesium. Binds 1 divalent metal ion per monomer in the absence of substrate. May bind a second metal ion after substrate binding.</text>
</comment>
<keyword evidence="5 9" id="KW-0540">Nuclease</keyword>
<dbReference type="SUPFAM" id="SSF53098">
    <property type="entry name" value="Ribonuclease H-like"/>
    <property type="match status" value="1"/>
</dbReference>
<evidence type="ECO:0000313" key="13">
    <source>
        <dbReference type="Proteomes" id="UP000655759"/>
    </source>
</evidence>
<feature type="domain" description="RNase H type-2" evidence="11">
    <location>
        <begin position="89"/>
        <end position="310"/>
    </location>
</feature>
<evidence type="ECO:0000256" key="2">
    <source>
        <dbReference type="ARBA" id="ARBA00004065"/>
    </source>
</evidence>
<feature type="binding site" evidence="9">
    <location>
        <position position="96"/>
    </location>
    <ligand>
        <name>a divalent metal cation</name>
        <dbReference type="ChEBI" id="CHEBI:60240"/>
    </ligand>
</feature>
<dbReference type="PROSITE" id="PS51975">
    <property type="entry name" value="RNASE_H_2"/>
    <property type="match status" value="1"/>
</dbReference>
<reference evidence="12" key="1">
    <citation type="submission" date="2021-02" db="EMBL/GenBank/DDBJ databases">
        <authorList>
            <person name="Han P."/>
        </authorList>
    </citation>
    <scope>NUCLEOTIDE SEQUENCE</scope>
    <source>
        <strain evidence="12">Candidatus Nitrosotenuis uzonensis 5A</strain>
    </source>
</reference>
<dbReference type="GO" id="GO:0006298">
    <property type="term" value="P:mismatch repair"/>
    <property type="evidence" value="ECO:0007669"/>
    <property type="project" value="TreeGrafter"/>
</dbReference>
<dbReference type="Proteomes" id="UP000655759">
    <property type="component" value="Unassembled WGS sequence"/>
</dbReference>
<evidence type="ECO:0000256" key="1">
    <source>
        <dbReference type="ARBA" id="ARBA00000077"/>
    </source>
</evidence>
<protein>
    <recommendedName>
        <fullName evidence="10">Ribonuclease</fullName>
        <ecNumber evidence="10">3.1.26.4</ecNumber>
    </recommendedName>
</protein>
<gene>
    <name evidence="12" type="ORF">NUZ5A_51063</name>
</gene>
<keyword evidence="7 9" id="KW-0255">Endonuclease</keyword>
<dbReference type="Pfam" id="PF01351">
    <property type="entry name" value="RNase_HII"/>
    <property type="match status" value="1"/>
</dbReference>
<evidence type="ECO:0000256" key="3">
    <source>
        <dbReference type="ARBA" id="ARBA00004496"/>
    </source>
</evidence>
<dbReference type="EC" id="3.1.26.4" evidence="10"/>
<comment type="catalytic activity">
    <reaction evidence="1 9 10">
        <text>Endonucleolytic cleavage to 5'-phosphomonoester.</text>
        <dbReference type="EC" id="3.1.26.4"/>
    </reaction>
</comment>
<dbReference type="InterPro" id="IPR036397">
    <property type="entry name" value="RNaseH_sf"/>
</dbReference>
<evidence type="ECO:0000256" key="5">
    <source>
        <dbReference type="ARBA" id="ARBA00022722"/>
    </source>
</evidence>
<feature type="binding site" evidence="9">
    <location>
        <position position="200"/>
    </location>
    <ligand>
        <name>a divalent metal cation</name>
        <dbReference type="ChEBI" id="CHEBI:60240"/>
    </ligand>
</feature>
<keyword evidence="8 9" id="KW-0378">Hydrolase</keyword>
<evidence type="ECO:0000259" key="11">
    <source>
        <dbReference type="PROSITE" id="PS51975"/>
    </source>
</evidence>
<dbReference type="GO" id="GO:0043137">
    <property type="term" value="P:DNA replication, removal of RNA primer"/>
    <property type="evidence" value="ECO:0007669"/>
    <property type="project" value="TreeGrafter"/>
</dbReference>
<dbReference type="PANTHER" id="PTHR10954:SF23">
    <property type="entry name" value="RIBONUCLEASE"/>
    <property type="match status" value="1"/>
</dbReference>
<dbReference type="GO" id="GO:0003723">
    <property type="term" value="F:RNA binding"/>
    <property type="evidence" value="ECO:0007669"/>
    <property type="project" value="UniProtKB-UniRule"/>
</dbReference>
<dbReference type="EMBL" id="CAJNAQ010000005">
    <property type="protein sequence ID" value="CAE6500797.1"/>
    <property type="molecule type" value="Genomic_DNA"/>
</dbReference>
<comment type="similarity">
    <text evidence="10">Belongs to the RNase HII family.</text>
</comment>
<comment type="subcellular location">
    <subcellularLocation>
        <location evidence="3">Cytoplasm</location>
    </subcellularLocation>
</comment>
<dbReference type="Gene3D" id="1.10.10.460">
    <property type="entry name" value="Ribonuclease hii. Domain 2"/>
    <property type="match status" value="1"/>
</dbReference>
<dbReference type="GO" id="GO:0004523">
    <property type="term" value="F:RNA-DNA hybrid ribonuclease activity"/>
    <property type="evidence" value="ECO:0007669"/>
    <property type="project" value="UniProtKB-UniRule"/>
</dbReference>
<keyword evidence="4" id="KW-0963">Cytoplasm</keyword>
<accession>A0A812F601</accession>
<dbReference type="AlphaFoldDB" id="A0A812F601"/>